<evidence type="ECO:0000313" key="2">
    <source>
        <dbReference type="Proteomes" id="UP001482620"/>
    </source>
</evidence>
<name>A0ABV0ULE3_9TELE</name>
<sequence>MSFTLSYSRSSVFLSLIWHLMYCVNVGRRLRRSSSSGRGRDVGLHAKQNYTPKLPQEVIRLHAHNKQLQDLGTELLLYVDICPVTPPLIHKHRQPSFFLLTALCHTPACAHEFEPLQGNH</sequence>
<protein>
    <recommendedName>
        <fullName evidence="3">Secreted protein</fullName>
    </recommendedName>
</protein>
<accession>A0ABV0ULE3</accession>
<keyword evidence="2" id="KW-1185">Reference proteome</keyword>
<gene>
    <name evidence="1" type="ORF">ILYODFUR_023539</name>
</gene>
<proteinExistence type="predicted"/>
<dbReference type="EMBL" id="JAHRIQ010072215">
    <property type="protein sequence ID" value="MEQ2245046.1"/>
    <property type="molecule type" value="Genomic_DNA"/>
</dbReference>
<dbReference type="Proteomes" id="UP001482620">
    <property type="component" value="Unassembled WGS sequence"/>
</dbReference>
<organism evidence="1 2">
    <name type="scientific">Ilyodon furcidens</name>
    <name type="common">goldbreast splitfin</name>
    <dbReference type="NCBI Taxonomy" id="33524"/>
    <lineage>
        <taxon>Eukaryota</taxon>
        <taxon>Metazoa</taxon>
        <taxon>Chordata</taxon>
        <taxon>Craniata</taxon>
        <taxon>Vertebrata</taxon>
        <taxon>Euteleostomi</taxon>
        <taxon>Actinopterygii</taxon>
        <taxon>Neopterygii</taxon>
        <taxon>Teleostei</taxon>
        <taxon>Neoteleostei</taxon>
        <taxon>Acanthomorphata</taxon>
        <taxon>Ovalentaria</taxon>
        <taxon>Atherinomorphae</taxon>
        <taxon>Cyprinodontiformes</taxon>
        <taxon>Goodeidae</taxon>
        <taxon>Ilyodon</taxon>
    </lineage>
</organism>
<evidence type="ECO:0008006" key="3">
    <source>
        <dbReference type="Google" id="ProtNLM"/>
    </source>
</evidence>
<comment type="caution">
    <text evidence="1">The sequence shown here is derived from an EMBL/GenBank/DDBJ whole genome shotgun (WGS) entry which is preliminary data.</text>
</comment>
<evidence type="ECO:0000313" key="1">
    <source>
        <dbReference type="EMBL" id="MEQ2245046.1"/>
    </source>
</evidence>
<reference evidence="1 2" key="1">
    <citation type="submission" date="2021-06" db="EMBL/GenBank/DDBJ databases">
        <authorList>
            <person name="Palmer J.M."/>
        </authorList>
    </citation>
    <scope>NUCLEOTIDE SEQUENCE [LARGE SCALE GENOMIC DNA]</scope>
    <source>
        <strain evidence="2">if_2019</strain>
        <tissue evidence="1">Muscle</tissue>
    </source>
</reference>